<evidence type="ECO:0000313" key="7">
    <source>
        <dbReference type="Proteomes" id="UP000663792"/>
    </source>
</evidence>
<dbReference type="GO" id="GO:0006574">
    <property type="term" value="P:L-valine catabolic process"/>
    <property type="evidence" value="ECO:0007669"/>
    <property type="project" value="TreeGrafter"/>
</dbReference>
<feature type="compositionally biased region" description="Basic and acidic residues" evidence="4">
    <location>
        <begin position="367"/>
        <end position="376"/>
    </location>
</feature>
<name>A0A938YBU6_9ACTN</name>
<dbReference type="GO" id="GO:0003860">
    <property type="term" value="F:3-hydroxyisobutyryl-CoA hydrolase activity"/>
    <property type="evidence" value="ECO:0007669"/>
    <property type="project" value="UniProtKB-EC"/>
</dbReference>
<protein>
    <recommendedName>
        <fullName evidence="2">3-hydroxyisobutyryl-CoA hydrolase</fullName>
        <ecNumber evidence="2">3.1.2.4</ecNumber>
    </recommendedName>
</protein>
<gene>
    <name evidence="6" type="ORF">JL106_20400</name>
</gene>
<feature type="domain" description="Enoyl-CoA hydratase/isomerase" evidence="5">
    <location>
        <begin position="43"/>
        <end position="372"/>
    </location>
</feature>
<dbReference type="GO" id="GO:0005829">
    <property type="term" value="C:cytosol"/>
    <property type="evidence" value="ECO:0007669"/>
    <property type="project" value="TreeGrafter"/>
</dbReference>
<accession>A0A938YBU6</accession>
<evidence type="ECO:0000256" key="1">
    <source>
        <dbReference type="ARBA" id="ARBA00001709"/>
    </source>
</evidence>
<dbReference type="InterPro" id="IPR045004">
    <property type="entry name" value="ECH_dom"/>
</dbReference>
<reference evidence="6" key="1">
    <citation type="submission" date="2021-01" db="EMBL/GenBank/DDBJ databases">
        <title>YIM 132084 draft genome.</title>
        <authorList>
            <person name="An D."/>
        </authorList>
    </citation>
    <scope>NUCLEOTIDE SEQUENCE</scope>
    <source>
        <strain evidence="6">YIM 132084</strain>
    </source>
</reference>
<dbReference type="Gene3D" id="3.90.226.10">
    <property type="entry name" value="2-enoyl-CoA Hydratase, Chain A, domain 1"/>
    <property type="match status" value="1"/>
</dbReference>
<dbReference type="EMBL" id="JAERWK010000033">
    <property type="protein sequence ID" value="MBM9469651.1"/>
    <property type="molecule type" value="Genomic_DNA"/>
</dbReference>
<dbReference type="PANTHER" id="PTHR43176">
    <property type="entry name" value="3-HYDROXYISOBUTYRYL-COA HYDROLASE-RELATED"/>
    <property type="match status" value="1"/>
</dbReference>
<dbReference type="CDD" id="cd06558">
    <property type="entry name" value="crotonase-like"/>
    <property type="match status" value="1"/>
</dbReference>
<comment type="catalytic activity">
    <reaction evidence="1">
        <text>3-hydroxy-2-methylpropanoyl-CoA + H2O = 3-hydroxy-2-methylpropanoate + CoA + H(+)</text>
        <dbReference type="Rhea" id="RHEA:20888"/>
        <dbReference type="ChEBI" id="CHEBI:11805"/>
        <dbReference type="ChEBI" id="CHEBI:15377"/>
        <dbReference type="ChEBI" id="CHEBI:15378"/>
        <dbReference type="ChEBI" id="CHEBI:57287"/>
        <dbReference type="ChEBI" id="CHEBI:57340"/>
        <dbReference type="EC" id="3.1.2.4"/>
    </reaction>
</comment>
<evidence type="ECO:0000256" key="2">
    <source>
        <dbReference type="ARBA" id="ARBA00011915"/>
    </source>
</evidence>
<proteinExistence type="predicted"/>
<keyword evidence="7" id="KW-1185">Reference proteome</keyword>
<evidence type="ECO:0000256" key="3">
    <source>
        <dbReference type="ARBA" id="ARBA00022801"/>
    </source>
</evidence>
<dbReference type="Pfam" id="PF16113">
    <property type="entry name" value="ECH_2"/>
    <property type="match status" value="1"/>
</dbReference>
<dbReference type="InterPro" id="IPR029045">
    <property type="entry name" value="ClpP/crotonase-like_dom_sf"/>
</dbReference>
<keyword evidence="3" id="KW-0378">Hydrolase</keyword>
<dbReference type="RefSeq" id="WP_205262616.1">
    <property type="nucleotide sequence ID" value="NZ_JAERWK010000033.1"/>
</dbReference>
<dbReference type="NCBIfam" id="NF004127">
    <property type="entry name" value="PRK05617.1"/>
    <property type="match status" value="1"/>
</dbReference>
<evidence type="ECO:0000313" key="6">
    <source>
        <dbReference type="EMBL" id="MBM9469651.1"/>
    </source>
</evidence>
<evidence type="ECO:0000259" key="5">
    <source>
        <dbReference type="Pfam" id="PF16113"/>
    </source>
</evidence>
<dbReference type="Proteomes" id="UP000663792">
    <property type="component" value="Unassembled WGS sequence"/>
</dbReference>
<dbReference type="AlphaFoldDB" id="A0A938YBU6"/>
<feature type="region of interest" description="Disordered" evidence="4">
    <location>
        <begin position="1"/>
        <end position="22"/>
    </location>
</feature>
<organism evidence="6 7">
    <name type="scientific">Nakamurella leprariae</name>
    <dbReference type="NCBI Taxonomy" id="2803911"/>
    <lineage>
        <taxon>Bacteria</taxon>
        <taxon>Bacillati</taxon>
        <taxon>Actinomycetota</taxon>
        <taxon>Actinomycetes</taxon>
        <taxon>Nakamurellales</taxon>
        <taxon>Nakamurellaceae</taxon>
        <taxon>Nakamurella</taxon>
    </lineage>
</organism>
<evidence type="ECO:0000256" key="4">
    <source>
        <dbReference type="SAM" id="MobiDB-lite"/>
    </source>
</evidence>
<comment type="caution">
    <text evidence="6">The sequence shown here is derived from an EMBL/GenBank/DDBJ whole genome shotgun (WGS) entry which is preliminary data.</text>
</comment>
<dbReference type="PANTHER" id="PTHR43176:SF3">
    <property type="entry name" value="3-HYDROXYISOBUTYRYL-COA HYDROLASE, MITOCHONDRIAL"/>
    <property type="match status" value="1"/>
</dbReference>
<dbReference type="SUPFAM" id="SSF52096">
    <property type="entry name" value="ClpP/crotonase"/>
    <property type="match status" value="1"/>
</dbReference>
<feature type="region of interest" description="Disordered" evidence="4">
    <location>
        <begin position="360"/>
        <end position="383"/>
    </location>
</feature>
<feature type="compositionally biased region" description="Basic and acidic residues" evidence="4">
    <location>
        <begin position="1"/>
        <end position="14"/>
    </location>
</feature>
<dbReference type="InterPro" id="IPR032259">
    <property type="entry name" value="HIBYL-CoA-H"/>
</dbReference>
<sequence>MGTVDERERQHDDQQSAVFGDAVDGTDGTVFAGVDRRGRHGLGRITLNRPRALNALDHRMVRGITAVLTAWTDAPEVRVVVLQGAGERGLCAGGDMRALHGAVAGGNADDLAQARSFFRDEYRLNALIARYAKPVLALMDGIVMGGGVGLASHASHRVVTERSRVAMPEVRIGLVPDVGGTWLLARAPGSTGLHAALTVADLTAADAIAMGLADAQVPADALDDLLTTVAELGIEEGWTGSISNAAEPEAVAASAIHAQRDWIDPCYAAPTVPEIVARLQVRPEPAAQAAAAAITAGSPSSAVLTLAAIRAAGTDAVLEQSLNREFAVVTALLTGHDLAEGIRAQLIDKDRNPQWSPATLDAVGEQDVERTFRPADDEPFPGV</sequence>
<dbReference type="EC" id="3.1.2.4" evidence="2"/>